<name>A0A221K610_9RHOB</name>
<evidence type="ECO:0000313" key="1">
    <source>
        <dbReference type="EMBL" id="ASM74434.1"/>
    </source>
</evidence>
<dbReference type="KEGG" id="spse:SULPSESMR1_04736"/>
<proteinExistence type="predicted"/>
<organism evidence="1 2">
    <name type="scientific">Pseudosulfitobacter pseudonitzschiae</name>
    <dbReference type="NCBI Taxonomy" id="1402135"/>
    <lineage>
        <taxon>Bacteria</taxon>
        <taxon>Pseudomonadati</taxon>
        <taxon>Pseudomonadota</taxon>
        <taxon>Alphaproteobacteria</taxon>
        <taxon>Rhodobacterales</taxon>
        <taxon>Roseobacteraceae</taxon>
        <taxon>Pseudosulfitobacter</taxon>
    </lineage>
</organism>
<keyword evidence="1" id="KW-0614">Plasmid</keyword>
<sequence>MARNGTVFDVSRPFPNGYAIDDLLSGPRLVALRMTQFALTSKMITQFFAQQTACLHEKAFVDRFMRHTHAFVARIRQLEPPRNLFWGPIFTELGINEIPQHYVLIKQKWFGPLAAPQSSRFLSNIGNEPGICQTETPHDARITAIRKLQRGIDATEDRQFSIGHVSKYDHVS</sequence>
<dbReference type="Proteomes" id="UP000199754">
    <property type="component" value="Plasmid pSMR1-1"/>
</dbReference>
<accession>A0A221K610</accession>
<protein>
    <submittedName>
        <fullName evidence="1">Uncharacterized protein</fullName>
    </submittedName>
</protein>
<dbReference type="EMBL" id="CP022416">
    <property type="protein sequence ID" value="ASM74434.1"/>
    <property type="molecule type" value="Genomic_DNA"/>
</dbReference>
<keyword evidence="2" id="KW-1185">Reference proteome</keyword>
<gene>
    <name evidence="1" type="ORF">SULPSESMR1_04736</name>
</gene>
<dbReference type="AlphaFoldDB" id="A0A221K610"/>
<geneLocation type="plasmid" evidence="1 2">
    <name>pSMR1-1</name>
</geneLocation>
<evidence type="ECO:0000313" key="2">
    <source>
        <dbReference type="Proteomes" id="UP000199754"/>
    </source>
</evidence>
<reference evidence="1 2" key="1">
    <citation type="submission" date="2017-07" db="EMBL/GenBank/DDBJ databases">
        <title>Genome Sequence of Sulfitobacter pseudonitzschiae Strain SMR1 Isolated from a culture of the Diatom Skeletonema marinoi.</title>
        <authorList>
            <person name="Topel M."/>
            <person name="Pinder M.I.M."/>
            <person name="Johansson O.N."/>
            <person name="Kourtchenko O."/>
            <person name="Godhe A."/>
            <person name="Clarke A.K."/>
        </authorList>
    </citation>
    <scope>NUCLEOTIDE SEQUENCE [LARGE SCALE GENOMIC DNA]</scope>
    <source>
        <strain evidence="1 2">SMR1</strain>
        <plasmid evidence="1 2">pSMR1-1</plasmid>
    </source>
</reference>